<evidence type="ECO:0000256" key="2">
    <source>
        <dbReference type="SAM" id="SignalP"/>
    </source>
</evidence>
<dbReference type="EMBL" id="JAQQWK010000012">
    <property type="protein sequence ID" value="KAK8022200.1"/>
    <property type="molecule type" value="Genomic_DNA"/>
</dbReference>
<keyword evidence="4" id="KW-1185">Reference proteome</keyword>
<keyword evidence="2" id="KW-0732">Signal</keyword>
<keyword evidence="3" id="KW-0413">Isomerase</keyword>
<feature type="signal peptide" evidence="2">
    <location>
        <begin position="1"/>
        <end position="24"/>
    </location>
</feature>
<sequence>MLPALLVTRWLLPLLLLLVGGALGTGNCTSEQLWCQDRCYSYLDGDTCCTTPSGQYNLCGNSTSCCGNGCCPSGFICNVADNYSCLKYTSIVQSPIVSASSTTSAGYTPPPPSATASITALALSQIHCNDESDFPDHGPIVGDNVQLGSQQACMNTALVEDEMYDGKTPITYSATISNVPYYFAISWVAGCKTSVDKASPARPLNQTSKDTPGHDLVCTELLYDNWNNCTGNGGVGGTKSRRERPLPKPRPAPLQSTDDANSRSLFGRQKDLIMNQLLSPNIRHFSFDGSGLPFARRSPSPRSRSRPRVHNVASILTLSSAAASNESLSSEAGTRPKWDKDTLLCLSDRARHSMKHEKSLETENTNLKNFLEDAVKDEVYTDPALDFACIEYAHLDKLLQDMIEFARLLKDTNYATVLHLGYWVMVAQVDKLQDLASKLQNAWRQRFLEQYLLIDNHRMKDLVRVGRLREVSFNNDLSYEIGKWQTKETNPISELEGRLQFEAGHWWLNLACAQRDGIVTSSVEEPTGGRYGITTLPLLTGREEVIYENGAELTKYIRYGRSSDMHIPLISQVGKQIRLLRGYRLRSIYAPDAGIRYEGLYTIRQYGTKLDIVSETYRLELKLQRVLEQRPMDELKRIPQPSQLDDWALYEKLEGNEMKRIGNAKYMEWNIQREEDRLDRESWRRDCEFRASFS</sequence>
<dbReference type="Proteomes" id="UP001444661">
    <property type="component" value="Unassembled WGS sequence"/>
</dbReference>
<proteinExistence type="predicted"/>
<evidence type="ECO:0000256" key="1">
    <source>
        <dbReference type="SAM" id="MobiDB-lite"/>
    </source>
</evidence>
<dbReference type="Gene3D" id="2.30.280.10">
    <property type="entry name" value="SRA-YDG"/>
    <property type="match status" value="1"/>
</dbReference>
<organism evidence="3 4">
    <name type="scientific">Apiospora rasikravindrae</name>
    <dbReference type="NCBI Taxonomy" id="990691"/>
    <lineage>
        <taxon>Eukaryota</taxon>
        <taxon>Fungi</taxon>
        <taxon>Dikarya</taxon>
        <taxon>Ascomycota</taxon>
        <taxon>Pezizomycotina</taxon>
        <taxon>Sordariomycetes</taxon>
        <taxon>Xylariomycetidae</taxon>
        <taxon>Amphisphaeriales</taxon>
        <taxon>Apiosporaceae</taxon>
        <taxon>Apiospora</taxon>
    </lineage>
</organism>
<feature type="region of interest" description="Disordered" evidence="1">
    <location>
        <begin position="232"/>
        <end position="262"/>
    </location>
</feature>
<dbReference type="InterPro" id="IPR015947">
    <property type="entry name" value="PUA-like_sf"/>
</dbReference>
<evidence type="ECO:0000313" key="3">
    <source>
        <dbReference type="EMBL" id="KAK8022200.1"/>
    </source>
</evidence>
<accession>A0ABR1RWA4</accession>
<reference evidence="3 4" key="1">
    <citation type="submission" date="2023-01" db="EMBL/GenBank/DDBJ databases">
        <title>Analysis of 21 Apiospora genomes using comparative genomics revels a genus with tremendous synthesis potential of carbohydrate active enzymes and secondary metabolites.</title>
        <authorList>
            <person name="Sorensen T."/>
        </authorList>
    </citation>
    <scope>NUCLEOTIDE SEQUENCE [LARGE SCALE GENOMIC DNA]</scope>
    <source>
        <strain evidence="3 4">CBS 33761</strain>
    </source>
</reference>
<protein>
    <submittedName>
        <fullName evidence="3">Peptidyl-prolyl cis-trans isomerase pin4</fullName>
    </submittedName>
</protein>
<feature type="region of interest" description="Disordered" evidence="1">
    <location>
        <begin position="289"/>
        <end position="309"/>
    </location>
</feature>
<dbReference type="SUPFAM" id="SSF88697">
    <property type="entry name" value="PUA domain-like"/>
    <property type="match status" value="1"/>
</dbReference>
<dbReference type="GO" id="GO:0016853">
    <property type="term" value="F:isomerase activity"/>
    <property type="evidence" value="ECO:0007669"/>
    <property type="project" value="UniProtKB-KW"/>
</dbReference>
<comment type="caution">
    <text evidence="3">The sequence shown here is derived from an EMBL/GenBank/DDBJ whole genome shotgun (WGS) entry which is preliminary data.</text>
</comment>
<evidence type="ECO:0000313" key="4">
    <source>
        <dbReference type="Proteomes" id="UP001444661"/>
    </source>
</evidence>
<gene>
    <name evidence="3" type="ORF">PG993_012967</name>
</gene>
<feature type="chain" id="PRO_5046341668" evidence="2">
    <location>
        <begin position="25"/>
        <end position="694"/>
    </location>
</feature>
<dbReference type="InterPro" id="IPR036987">
    <property type="entry name" value="SRA-YDG_sf"/>
</dbReference>
<name>A0ABR1RWA4_9PEZI</name>